<gene>
    <name evidence="1" type="ORF">AR9_g236</name>
</gene>
<sequence length="240" mass="28201">MFRGNVFLTDILYVKHTGYKEKIEYHFKENESIFDFARILPMTVIVERATNVLIRHEVKDGFIYIPSVIKEQNNIFDLSKYELFNIPLNDKKLDIEIPSYTMIDSSRVKKNGIKLIEKVTKQIFSNRNNYISNEELKVILDGIKQEEFNRICNFSNEESRYELIFGSLKSTTGKDEYINMKSSFGNFIFPSIDKETINIIKKEFSNKILIIDSERINKVINNIIDFKLLINLKKQINSSL</sequence>
<accession>A0A172JID9</accession>
<proteinExistence type="predicted"/>
<dbReference type="Proteomes" id="UP000202618">
    <property type="component" value="Segment"/>
</dbReference>
<dbReference type="EMBL" id="KU878088">
    <property type="protein sequence ID" value="AMS01320.1"/>
    <property type="molecule type" value="Genomic_DNA"/>
</dbReference>
<protein>
    <submittedName>
        <fullName evidence="1">Uncharacterized protein</fullName>
    </submittedName>
</protein>
<dbReference type="RefSeq" id="YP_009283140.1">
    <property type="nucleotide sequence ID" value="NC_031039.1"/>
</dbReference>
<reference evidence="1 2" key="1">
    <citation type="journal article" date="2016" name="Virology">
        <title>The genome of AR9, a giant transducing Bacillus phage encoding two multisubunit RNA polymerases.</title>
        <authorList>
            <person name="Lavysh D."/>
            <person name="Sokolova M."/>
            <person name="Minakhin L."/>
            <person name="Yakunina M."/>
            <person name="Artamonova T."/>
            <person name="Kozyavkin S."/>
            <person name="Makarova K.S."/>
            <person name="Koonin E.V."/>
            <person name="Severinov K."/>
        </authorList>
    </citation>
    <scope>NUCLEOTIDE SEQUENCE [LARGE SCALE GENOMIC DNA]</scope>
</reference>
<organism evidence="1 2">
    <name type="scientific">Bacillus phage AR9</name>
    <dbReference type="NCBI Taxonomy" id="1815509"/>
    <lineage>
        <taxon>Viruses</taxon>
        <taxon>Duplodnaviria</taxon>
        <taxon>Heunggongvirae</taxon>
        <taxon>Uroviricota</taxon>
        <taxon>Caudoviricetes</taxon>
        <taxon>Takahashivirus</taxon>
        <taxon>Bacillus phage PBS1</taxon>
    </lineage>
</organism>
<evidence type="ECO:0000313" key="1">
    <source>
        <dbReference type="EMBL" id="AMS01320.1"/>
    </source>
</evidence>
<dbReference type="GeneID" id="29058954"/>
<name>A0A172JID9_BPPB1</name>
<dbReference type="KEGG" id="vg:29058954"/>
<evidence type="ECO:0000313" key="2">
    <source>
        <dbReference type="Proteomes" id="UP000202618"/>
    </source>
</evidence>